<keyword evidence="8" id="KW-0472">Membrane</keyword>
<dbReference type="InterPro" id="IPR021988">
    <property type="entry name" value="BMT1"/>
</dbReference>
<dbReference type="Proteomes" id="UP000002258">
    <property type="component" value="Chromosome 2"/>
</dbReference>
<evidence type="ECO:0000256" key="3">
    <source>
        <dbReference type="ARBA" id="ARBA00022676"/>
    </source>
</evidence>
<protein>
    <submittedName>
        <fullName evidence="10">Uncharacterized protein</fullName>
    </submittedName>
</protein>
<dbReference type="OMA" id="NDNIVCA"/>
<evidence type="ECO:0000256" key="2">
    <source>
        <dbReference type="ARBA" id="ARBA00009486"/>
    </source>
</evidence>
<reference evidence="10 11" key="1">
    <citation type="journal article" date="2007" name="Nat. Biotechnol.">
        <title>Genome sequence of the lignocellulose-bioconverting and xylose-fermenting yeast Pichia stipitis.</title>
        <authorList>
            <person name="Jeffries T.W."/>
            <person name="Grigoriev I.V."/>
            <person name="Grimwood J."/>
            <person name="Laplaza J.M."/>
            <person name="Aerts A."/>
            <person name="Salamov A."/>
            <person name="Schmutz J."/>
            <person name="Lindquist E."/>
            <person name="Dehal P."/>
            <person name="Shapiro H."/>
            <person name="Jin Y.S."/>
            <person name="Passoth V."/>
            <person name="Richardson P.M."/>
        </authorList>
    </citation>
    <scope>NUCLEOTIDE SEQUENCE [LARGE SCALE GENOMIC DNA]</scope>
    <source>
        <strain evidence="11">ATCC 58785 / CBS 6054 / NBRC 10063 / NRRL Y-11545</strain>
    </source>
</reference>
<evidence type="ECO:0000313" key="11">
    <source>
        <dbReference type="Proteomes" id="UP000002258"/>
    </source>
</evidence>
<comment type="subcellular location">
    <subcellularLocation>
        <location evidence="1">Membrane</location>
        <topology evidence="1">Single-pass type II membrane protein</topology>
    </subcellularLocation>
</comment>
<evidence type="ECO:0000313" key="10">
    <source>
        <dbReference type="EMBL" id="ABN64274.2"/>
    </source>
</evidence>
<dbReference type="RefSeq" id="XP_001382303.2">
    <property type="nucleotide sequence ID" value="XM_001382266.1"/>
</dbReference>
<dbReference type="OrthoDB" id="3631276at2759"/>
<dbReference type="KEGG" id="pic:PICST_55466"/>
<dbReference type="HOGENOM" id="CLU_013841_1_1_1"/>
<sequence>ISKYVGKSKLIVFPKAFEESDPKKLYKFYSSSFDESPPRWSKIIRFSDPSQKTDPLSNSIKNLKYHKHPVQSFNAFADIEGNMEKCGLLENKYEIEVSRSAMKSKSLKKIEGSFEKNKNPYYKELSPFFLSELKLQIKHNVVEKYWYRLAGSSVWLEEYGVHFMISRVLYSPKGIRNQPTISLTYAQLYDKDWNEMVNTRLVVPSNNMRKPDLEENIIPDPPSKKVLDFPSFLPIPFWHDYDNTVGKYYGPEDPRIILVNNKLGYQEPLIVFNAYHRKLALFDDDLDDRLLMKIKFYRSMFICWPWQFQRGKENVDGMPDPEYDEHFYNRVTELQIKNLPRQTTQKNWTPLVSEMERRTHSSGSFVYDTHINFIYRWANLEMLRCNLESGVCGFTYRLNDRLAPRSSVGPLRGGTQLININNLIRSQLSEFNMETILPNNREIWLGFARAHLDRCGCGSVMYRPNLVIVTMHRDFYKLSHVSSSISFDMPVLGWDLSNPRILCTGANILIPNGISSWNLKSLTADGNGGWTADDYMTISLSVGDFTVHKINIKGLLNEVFKLNDVLDMKKALSNLQIPDPINASDQCPFQGFNNDNVICAMQSSRDFCMDYGFEQVK</sequence>
<dbReference type="EMBL" id="CP000496">
    <property type="protein sequence ID" value="ABN64274.2"/>
    <property type="molecule type" value="Genomic_DNA"/>
</dbReference>
<dbReference type="AlphaFoldDB" id="A3LN63"/>
<name>A3LN63_PICST</name>
<dbReference type="STRING" id="322104.A3LN63"/>
<keyword evidence="7" id="KW-1133">Transmembrane helix</keyword>
<dbReference type="GO" id="GO:0000030">
    <property type="term" value="F:mannosyltransferase activity"/>
    <property type="evidence" value="ECO:0007669"/>
    <property type="project" value="InterPro"/>
</dbReference>
<dbReference type="GO" id="GO:0071555">
    <property type="term" value="P:cell wall organization"/>
    <property type="evidence" value="ECO:0007669"/>
    <property type="project" value="UniProtKB-KW"/>
</dbReference>
<evidence type="ECO:0000256" key="7">
    <source>
        <dbReference type="ARBA" id="ARBA00022989"/>
    </source>
</evidence>
<feature type="non-terminal residue" evidence="10">
    <location>
        <position position="617"/>
    </location>
</feature>
<evidence type="ECO:0000256" key="1">
    <source>
        <dbReference type="ARBA" id="ARBA00004606"/>
    </source>
</evidence>
<dbReference type="Pfam" id="PF12141">
    <property type="entry name" value="BMT"/>
    <property type="match status" value="1"/>
</dbReference>
<dbReference type="eggNOG" id="ENOG502QTZG">
    <property type="taxonomic scope" value="Eukaryota"/>
</dbReference>
<dbReference type="InParanoid" id="A3LN63"/>
<evidence type="ECO:0000256" key="9">
    <source>
        <dbReference type="ARBA" id="ARBA00023316"/>
    </source>
</evidence>
<proteinExistence type="inferred from homology"/>
<keyword evidence="4" id="KW-0808">Transferase</keyword>
<evidence type="ECO:0000256" key="8">
    <source>
        <dbReference type="ARBA" id="ARBA00023136"/>
    </source>
</evidence>
<keyword evidence="9" id="KW-0961">Cell wall biogenesis/degradation</keyword>
<comment type="similarity">
    <text evidence="2">Belongs to the BMT family.</text>
</comment>
<evidence type="ECO:0000256" key="6">
    <source>
        <dbReference type="ARBA" id="ARBA00022968"/>
    </source>
</evidence>
<dbReference type="GeneID" id="4836781"/>
<keyword evidence="11" id="KW-1185">Reference proteome</keyword>
<keyword evidence="3" id="KW-0328">Glycosyltransferase</keyword>
<accession>A3LN63</accession>
<feature type="non-terminal residue" evidence="10">
    <location>
        <position position="1"/>
    </location>
</feature>
<organism evidence="10 11">
    <name type="scientific">Scheffersomyces stipitis (strain ATCC 58785 / CBS 6054 / NBRC 10063 / NRRL Y-11545)</name>
    <name type="common">Yeast</name>
    <name type="synonym">Pichia stipitis</name>
    <dbReference type="NCBI Taxonomy" id="322104"/>
    <lineage>
        <taxon>Eukaryota</taxon>
        <taxon>Fungi</taxon>
        <taxon>Dikarya</taxon>
        <taxon>Ascomycota</taxon>
        <taxon>Saccharomycotina</taxon>
        <taxon>Pichiomycetes</taxon>
        <taxon>Debaryomycetaceae</taxon>
        <taxon>Scheffersomyces</taxon>
    </lineage>
</organism>
<dbReference type="GO" id="GO:0016020">
    <property type="term" value="C:membrane"/>
    <property type="evidence" value="ECO:0007669"/>
    <property type="project" value="UniProtKB-SubCell"/>
</dbReference>
<keyword evidence="5" id="KW-0812">Transmembrane</keyword>
<evidence type="ECO:0000256" key="5">
    <source>
        <dbReference type="ARBA" id="ARBA00022692"/>
    </source>
</evidence>
<evidence type="ECO:0000256" key="4">
    <source>
        <dbReference type="ARBA" id="ARBA00022679"/>
    </source>
</evidence>
<keyword evidence="6" id="KW-0735">Signal-anchor</keyword>
<gene>
    <name evidence="10" type="ORF">PICST_55466</name>
</gene>